<reference evidence="1" key="1">
    <citation type="journal article" date="2014" name="Int. J. Syst. Evol. Microbiol.">
        <title>Complete genome sequence of Corynebacterium casei LMG S-19264T (=DSM 44701T), isolated from a smear-ripened cheese.</title>
        <authorList>
            <consortium name="US DOE Joint Genome Institute (JGI-PGF)"/>
            <person name="Walter F."/>
            <person name="Albersmeier A."/>
            <person name="Kalinowski J."/>
            <person name="Ruckert C."/>
        </authorList>
    </citation>
    <scope>NUCLEOTIDE SEQUENCE</scope>
    <source>
        <strain evidence="1">CGMCC 4.3508</strain>
    </source>
</reference>
<evidence type="ECO:0000313" key="2">
    <source>
        <dbReference type="Proteomes" id="UP000638263"/>
    </source>
</evidence>
<organism evidence="1 2">
    <name type="scientific">Nocardia jinanensis</name>
    <dbReference type="NCBI Taxonomy" id="382504"/>
    <lineage>
        <taxon>Bacteria</taxon>
        <taxon>Bacillati</taxon>
        <taxon>Actinomycetota</taxon>
        <taxon>Actinomycetes</taxon>
        <taxon>Mycobacteriales</taxon>
        <taxon>Nocardiaceae</taxon>
        <taxon>Nocardia</taxon>
    </lineage>
</organism>
<dbReference type="Proteomes" id="UP000638263">
    <property type="component" value="Unassembled WGS sequence"/>
</dbReference>
<dbReference type="AlphaFoldDB" id="A0A917W0F1"/>
<keyword evidence="2" id="KW-1185">Reference proteome</keyword>
<reference evidence="1" key="2">
    <citation type="submission" date="2020-09" db="EMBL/GenBank/DDBJ databases">
        <authorList>
            <person name="Sun Q."/>
            <person name="Zhou Y."/>
        </authorList>
    </citation>
    <scope>NUCLEOTIDE SEQUENCE</scope>
    <source>
        <strain evidence="1">CGMCC 4.3508</strain>
    </source>
</reference>
<sequence length="235" mass="26920">MIDDQGRFEEHWTGTYAGETSALGAWKTSHSDVAAFVRLSEKWSTEMIDRHWNEIGQRPAHDDSLDQIDLLYDEIGIMPHDYDWMLRSAAIKDLVTAFEVYLDSVGSEMLTRHRYRWKLQRYQESVSWGTMSGFYRDCLGGTVGTDEVLKIRALRNILTHQRGELRTDEQREKFGSKDYSTPYDLAHLDAKRIARAADELAAVVQTTDKAVLPYIVGSDRLSGLDQCKCLVPDRP</sequence>
<protein>
    <submittedName>
        <fullName evidence="1">Uncharacterized protein</fullName>
    </submittedName>
</protein>
<gene>
    <name evidence="1" type="ORF">GCM10011588_72220</name>
</gene>
<comment type="caution">
    <text evidence="1">The sequence shown here is derived from an EMBL/GenBank/DDBJ whole genome shotgun (WGS) entry which is preliminary data.</text>
</comment>
<dbReference type="EMBL" id="BMMH01000046">
    <property type="protein sequence ID" value="GGL46898.1"/>
    <property type="molecule type" value="Genomic_DNA"/>
</dbReference>
<accession>A0A917W0F1</accession>
<evidence type="ECO:0000313" key="1">
    <source>
        <dbReference type="EMBL" id="GGL46898.1"/>
    </source>
</evidence>
<proteinExistence type="predicted"/>
<name>A0A917W0F1_9NOCA</name>
<dbReference type="RefSeq" id="WP_058856512.1">
    <property type="nucleotide sequence ID" value="NZ_BMMH01000046.1"/>
</dbReference>